<keyword evidence="2" id="KW-1185">Reference proteome</keyword>
<evidence type="ECO:0000313" key="2">
    <source>
        <dbReference type="Proteomes" id="UP001476798"/>
    </source>
</evidence>
<sequence>MVFVNYGGGRYWFFRHSSWNGCLVVSCPRYIAVLASLALCASFGNRLAVPHFPSSGTRLPNVIYVTQMPYDPEGVLGSINSVLMAFLGLQVIQVEPHTVPRMLEMPD</sequence>
<evidence type="ECO:0000313" key="1">
    <source>
        <dbReference type="EMBL" id="MEQ2187515.1"/>
    </source>
</evidence>
<protein>
    <submittedName>
        <fullName evidence="1">Uncharacterized protein</fullName>
    </submittedName>
</protein>
<name>A0ABV0PVH9_9TELE</name>
<dbReference type="PANTHER" id="PTHR31061:SF37">
    <property type="entry name" value="HEPARAN-ALPHA-GLUCOSAMINIDE N-ACETYLTRANSFERASE"/>
    <property type="match status" value="1"/>
</dbReference>
<dbReference type="Proteomes" id="UP001476798">
    <property type="component" value="Unassembled WGS sequence"/>
</dbReference>
<reference evidence="1 2" key="1">
    <citation type="submission" date="2021-06" db="EMBL/GenBank/DDBJ databases">
        <authorList>
            <person name="Palmer J.M."/>
        </authorList>
    </citation>
    <scope>NUCLEOTIDE SEQUENCE [LARGE SCALE GENOMIC DNA]</scope>
    <source>
        <strain evidence="1 2">GA_2019</strain>
        <tissue evidence="1">Muscle</tissue>
    </source>
</reference>
<comment type="caution">
    <text evidence="1">The sequence shown here is derived from an EMBL/GenBank/DDBJ whole genome shotgun (WGS) entry which is preliminary data.</text>
</comment>
<organism evidence="1 2">
    <name type="scientific">Goodea atripinnis</name>
    <dbReference type="NCBI Taxonomy" id="208336"/>
    <lineage>
        <taxon>Eukaryota</taxon>
        <taxon>Metazoa</taxon>
        <taxon>Chordata</taxon>
        <taxon>Craniata</taxon>
        <taxon>Vertebrata</taxon>
        <taxon>Euteleostomi</taxon>
        <taxon>Actinopterygii</taxon>
        <taxon>Neopterygii</taxon>
        <taxon>Teleostei</taxon>
        <taxon>Neoteleostei</taxon>
        <taxon>Acanthomorphata</taxon>
        <taxon>Ovalentaria</taxon>
        <taxon>Atherinomorphae</taxon>
        <taxon>Cyprinodontiformes</taxon>
        <taxon>Goodeidae</taxon>
        <taxon>Goodea</taxon>
    </lineage>
</organism>
<proteinExistence type="predicted"/>
<dbReference type="PANTHER" id="PTHR31061">
    <property type="entry name" value="LD22376P"/>
    <property type="match status" value="1"/>
</dbReference>
<gene>
    <name evidence="1" type="ORF">GOODEAATRI_005485</name>
</gene>
<dbReference type="EMBL" id="JAHRIO010090211">
    <property type="protein sequence ID" value="MEQ2187515.1"/>
    <property type="molecule type" value="Genomic_DNA"/>
</dbReference>
<accession>A0ABV0PVH9</accession>